<evidence type="ECO:0000313" key="3">
    <source>
        <dbReference type="Proteomes" id="UP000541444"/>
    </source>
</evidence>
<evidence type="ECO:0000256" key="1">
    <source>
        <dbReference type="SAM" id="MobiDB-lite"/>
    </source>
</evidence>
<dbReference type="EMBL" id="JACGCM010001019">
    <property type="protein sequence ID" value="KAF6162618.1"/>
    <property type="molecule type" value="Genomic_DNA"/>
</dbReference>
<name>A0A7J7N6U6_9MAGN</name>
<dbReference type="PANTHER" id="PTHR45023:SF4">
    <property type="entry name" value="GLYCINE-RICH PROTEIN-RELATED"/>
    <property type="match status" value="1"/>
</dbReference>
<feature type="compositionally biased region" description="Low complexity" evidence="1">
    <location>
        <begin position="88"/>
        <end position="103"/>
    </location>
</feature>
<dbReference type="PANTHER" id="PTHR45023">
    <property type="match status" value="1"/>
</dbReference>
<proteinExistence type="predicted"/>
<dbReference type="OrthoDB" id="2507178at2759"/>
<evidence type="ECO:0000313" key="2">
    <source>
        <dbReference type="EMBL" id="KAF6162618.1"/>
    </source>
</evidence>
<comment type="caution">
    <text evidence="2">The sequence shown here is derived from an EMBL/GenBank/DDBJ whole genome shotgun (WGS) entry which is preliminary data.</text>
</comment>
<keyword evidence="3" id="KW-1185">Reference proteome</keyword>
<reference evidence="2 3" key="1">
    <citation type="journal article" date="2020" name="IScience">
        <title>Genome Sequencing of the Endangered Kingdonia uniflora (Circaeasteraceae, Ranunculales) Reveals Potential Mechanisms of Evolutionary Specialization.</title>
        <authorList>
            <person name="Sun Y."/>
            <person name="Deng T."/>
            <person name="Zhang A."/>
            <person name="Moore M.J."/>
            <person name="Landis J.B."/>
            <person name="Lin N."/>
            <person name="Zhang H."/>
            <person name="Zhang X."/>
            <person name="Huang J."/>
            <person name="Zhang X."/>
            <person name="Sun H."/>
            <person name="Wang H."/>
        </authorList>
    </citation>
    <scope>NUCLEOTIDE SEQUENCE [LARGE SCALE GENOMIC DNA]</scope>
    <source>
        <strain evidence="2">TB1705</strain>
        <tissue evidence="2">Leaf</tissue>
    </source>
</reference>
<feature type="region of interest" description="Disordered" evidence="1">
    <location>
        <begin position="72"/>
        <end position="103"/>
    </location>
</feature>
<protein>
    <recommendedName>
        <fullName evidence="4">No apical meristem-associated C-terminal domain-containing protein</fullName>
    </recommendedName>
</protein>
<evidence type="ECO:0008006" key="4">
    <source>
        <dbReference type="Google" id="ProtNLM"/>
    </source>
</evidence>
<gene>
    <name evidence="2" type="ORF">GIB67_003164</name>
</gene>
<dbReference type="Proteomes" id="UP000541444">
    <property type="component" value="Unassembled WGS sequence"/>
</dbReference>
<accession>A0A7J7N6U6</accession>
<dbReference type="AlphaFoldDB" id="A0A7J7N6U6"/>
<organism evidence="2 3">
    <name type="scientific">Kingdonia uniflora</name>
    <dbReference type="NCBI Taxonomy" id="39325"/>
    <lineage>
        <taxon>Eukaryota</taxon>
        <taxon>Viridiplantae</taxon>
        <taxon>Streptophyta</taxon>
        <taxon>Embryophyta</taxon>
        <taxon>Tracheophyta</taxon>
        <taxon>Spermatophyta</taxon>
        <taxon>Magnoliopsida</taxon>
        <taxon>Ranunculales</taxon>
        <taxon>Circaeasteraceae</taxon>
        <taxon>Kingdonia</taxon>
    </lineage>
</organism>
<sequence>MNRWSVLQQRINKYSSFYSQVYENRKSGGSEEIWIDEAQEMYKNFQKGKEKGKKFQHVECWKVVRRHPKWLLEGQTRKVQPPSKKFRTPTSNTRTSTPFDAYT</sequence>